<proteinExistence type="predicted"/>
<dbReference type="EMBL" id="JAMKBJ010000005">
    <property type="protein sequence ID" value="MCZ8537036.1"/>
    <property type="molecule type" value="Genomic_DNA"/>
</dbReference>
<dbReference type="RefSeq" id="WP_269926132.1">
    <property type="nucleotide sequence ID" value="NZ_JAMKBJ010000005.1"/>
</dbReference>
<name>A0A9X3LHC7_9BACL</name>
<evidence type="ECO:0000313" key="1">
    <source>
        <dbReference type="EMBL" id="MCZ8537036.1"/>
    </source>
</evidence>
<sequence length="202" mass="24034">MTEKEMDKMLRIKTAGTLELLNQSVHYNRYEATPYAAFEELFRHYELTKSDRVVDVGCGKGRLSFYIHYHFQVPSIGIEMSGRLYQDALENLQNYDKNGKKTAGIIIFERCLAQEYEIDSRDNVFYFFNPFSVQIFMKVVENILVSVDKYKRSIELILYYPTTAYIQFLESRTTFEFKKEIRVPELYEQNDNERFMIFHLPG</sequence>
<keyword evidence="2" id="KW-1185">Reference proteome</keyword>
<dbReference type="SUPFAM" id="SSF53335">
    <property type="entry name" value="S-adenosyl-L-methionine-dependent methyltransferases"/>
    <property type="match status" value="1"/>
</dbReference>
<dbReference type="GO" id="GO:0008168">
    <property type="term" value="F:methyltransferase activity"/>
    <property type="evidence" value="ECO:0007669"/>
    <property type="project" value="UniProtKB-KW"/>
</dbReference>
<dbReference type="Gene3D" id="3.40.50.150">
    <property type="entry name" value="Vaccinia Virus protein VP39"/>
    <property type="match status" value="1"/>
</dbReference>
<keyword evidence="1" id="KW-0489">Methyltransferase</keyword>
<protein>
    <submittedName>
        <fullName evidence="1">SAM-dependent methyltransferase</fullName>
    </submittedName>
</protein>
<keyword evidence="1" id="KW-0808">Transferase</keyword>
<dbReference type="AlphaFoldDB" id="A0A9X3LHC7"/>
<dbReference type="InterPro" id="IPR029063">
    <property type="entry name" value="SAM-dependent_MTases_sf"/>
</dbReference>
<evidence type="ECO:0000313" key="2">
    <source>
        <dbReference type="Proteomes" id="UP001152173"/>
    </source>
</evidence>
<accession>A0A9X3LHC7</accession>
<dbReference type="GO" id="GO:0032259">
    <property type="term" value="P:methylation"/>
    <property type="evidence" value="ECO:0007669"/>
    <property type="project" value="UniProtKB-KW"/>
</dbReference>
<dbReference type="Proteomes" id="UP001152173">
    <property type="component" value="Unassembled WGS sequence"/>
</dbReference>
<comment type="caution">
    <text evidence="1">The sequence shown here is derived from an EMBL/GenBank/DDBJ whole genome shotgun (WGS) entry which is preliminary data.</text>
</comment>
<gene>
    <name evidence="1" type="ORF">M9R32_07590</name>
</gene>
<organism evidence="1 2">
    <name type="scientific">Paenisporosarcina quisquiliarum</name>
    <dbReference type="NCBI Taxonomy" id="365346"/>
    <lineage>
        <taxon>Bacteria</taxon>
        <taxon>Bacillati</taxon>
        <taxon>Bacillota</taxon>
        <taxon>Bacilli</taxon>
        <taxon>Bacillales</taxon>
        <taxon>Caryophanaceae</taxon>
        <taxon>Paenisporosarcina</taxon>
    </lineage>
</organism>
<dbReference type="Pfam" id="PF01135">
    <property type="entry name" value="PCMT"/>
    <property type="match status" value="1"/>
</dbReference>
<reference evidence="1" key="1">
    <citation type="submission" date="2022-05" db="EMBL/GenBank/DDBJ databases">
        <authorList>
            <person name="Colautti A."/>
            <person name="Iacumin L."/>
        </authorList>
    </citation>
    <scope>NUCLEOTIDE SEQUENCE</scope>
    <source>
        <strain evidence="1">SK 55</strain>
    </source>
</reference>